<proteinExistence type="predicted"/>
<dbReference type="Proteomes" id="UP000286746">
    <property type="component" value="Unassembled WGS sequence"/>
</dbReference>
<reference evidence="1 2" key="1">
    <citation type="submission" date="2018-11" db="EMBL/GenBank/DDBJ databases">
        <title>Whole genome sequence of Streptomyces paromomycinus NBRC 15454(T).</title>
        <authorList>
            <person name="Komaki H."/>
            <person name="Tamura T."/>
        </authorList>
    </citation>
    <scope>NUCLEOTIDE SEQUENCE [LARGE SCALE GENOMIC DNA]</scope>
    <source>
        <strain evidence="1 2">NBRC 15454</strain>
    </source>
</reference>
<dbReference type="Pfam" id="PF19979">
    <property type="entry name" value="DUF6415"/>
    <property type="match status" value="1"/>
</dbReference>
<dbReference type="InterPro" id="IPR046300">
    <property type="entry name" value="DUF6415"/>
</dbReference>
<dbReference type="EMBL" id="BHZD01000001">
    <property type="protein sequence ID" value="GCD41896.1"/>
    <property type="molecule type" value="Genomic_DNA"/>
</dbReference>
<dbReference type="RefSeq" id="WP_125053127.1">
    <property type="nucleotide sequence ID" value="NZ_BHZD01000001.1"/>
</dbReference>
<sequence>MTTPSAPIRRDALHAALPLDREPYLMLAQAVLAWSEPHDVLRPRDCEQIARQLADHARAVADDVRHCCAALPKNSAIRALTEVVLGEAERRLAAPPRPTVTGVQNLARLLRALYERHGRLHHAPQLSRAALSS</sequence>
<evidence type="ECO:0000313" key="2">
    <source>
        <dbReference type="Proteomes" id="UP000286746"/>
    </source>
</evidence>
<evidence type="ECO:0008006" key="3">
    <source>
        <dbReference type="Google" id="ProtNLM"/>
    </source>
</evidence>
<dbReference type="AlphaFoldDB" id="A0A401VXX1"/>
<comment type="caution">
    <text evidence="1">The sequence shown here is derived from an EMBL/GenBank/DDBJ whole genome shotgun (WGS) entry which is preliminary data.</text>
</comment>
<accession>A0A401VXX1</accession>
<organism evidence="1 2">
    <name type="scientific">Streptomyces paromomycinus</name>
    <name type="common">Streptomyces rimosus subsp. paromomycinus</name>
    <dbReference type="NCBI Taxonomy" id="92743"/>
    <lineage>
        <taxon>Bacteria</taxon>
        <taxon>Bacillati</taxon>
        <taxon>Actinomycetota</taxon>
        <taxon>Actinomycetes</taxon>
        <taxon>Kitasatosporales</taxon>
        <taxon>Streptomycetaceae</taxon>
        <taxon>Streptomyces</taxon>
    </lineage>
</organism>
<gene>
    <name evidence="1" type="ORF">GKJPGBOP_01553</name>
</gene>
<protein>
    <recommendedName>
        <fullName evidence="3">Restriction endonuclease</fullName>
    </recommendedName>
</protein>
<keyword evidence="2" id="KW-1185">Reference proteome</keyword>
<name>A0A401VXX1_STREY</name>
<evidence type="ECO:0000313" key="1">
    <source>
        <dbReference type="EMBL" id="GCD41896.1"/>
    </source>
</evidence>